<proteinExistence type="predicted"/>
<name>A0A0G0L683_9BACT</name>
<protein>
    <submittedName>
        <fullName evidence="2">Uncharacterized protein</fullName>
    </submittedName>
</protein>
<dbReference type="AlphaFoldDB" id="A0A0G0L683"/>
<dbReference type="EMBL" id="LBVO01000068">
    <property type="protein sequence ID" value="KKQ86537.1"/>
    <property type="molecule type" value="Genomic_DNA"/>
</dbReference>
<feature type="compositionally biased region" description="Low complexity" evidence="1">
    <location>
        <begin position="48"/>
        <end position="70"/>
    </location>
</feature>
<comment type="caution">
    <text evidence="2">The sequence shown here is derived from an EMBL/GenBank/DDBJ whole genome shotgun (WGS) entry which is preliminary data.</text>
</comment>
<reference evidence="2 3" key="1">
    <citation type="journal article" date="2015" name="Nature">
        <title>rRNA introns, odd ribosomes, and small enigmatic genomes across a large radiation of phyla.</title>
        <authorList>
            <person name="Brown C.T."/>
            <person name="Hug L.A."/>
            <person name="Thomas B.C."/>
            <person name="Sharon I."/>
            <person name="Castelle C.J."/>
            <person name="Singh A."/>
            <person name="Wilkins M.J."/>
            <person name="Williams K.H."/>
            <person name="Banfield J.F."/>
        </authorList>
    </citation>
    <scope>NUCLEOTIDE SEQUENCE [LARGE SCALE GENOMIC DNA]</scope>
</reference>
<sequence>MNKKGFGVLIAVLVVLLIVVTATAGWGVWQLRQIEKEVSGADLTEELSAAPTPTNTTAATDDTTSKPAATVTPIEDPGITWTVPPELIADQPLYSDAAIKYTGEEKIRYYKIGTTENDSDIILSLFPEMGMGASYRTFRFFKDQDSKISFIGNSSDSDRDLLEDNASVLNTDIAYNSTKLRSVTVPDFLDYKGEVLEKTSSPFSTEISDVIYQETSTWTKGDLTENGQTFIKTVEQTNNKSFNMQNVVLRLPDYTLAYYLIKPNFVTDNEVPIITWSEGTKNTTIYNKGGLGGHCGSSGFYDAIVTDATASRFTEAGTTSKGAKVYVPKDTSDILYEEAYANYIVGRDSASGADKPIAEDVFVTKKPIFLYKDGLDRYVFFDSQDFAALAECGKPVIYLYPEKTTDVLVKVGADITVSEPEYNDGWLATADPSGRLIVDGQTYNSLFWEGQGKGEYPVINSGFVVETKNIESTLKSHLTQLGLNSKESADFMTFWLPKMPTTKYTRLTWFGTHQMDKLAPLTVSPKPDTSIRIFLDYQGLDKP</sequence>
<evidence type="ECO:0000313" key="3">
    <source>
        <dbReference type="Proteomes" id="UP000033934"/>
    </source>
</evidence>
<accession>A0A0G0L683</accession>
<feature type="region of interest" description="Disordered" evidence="1">
    <location>
        <begin position="46"/>
        <end position="71"/>
    </location>
</feature>
<evidence type="ECO:0000313" key="2">
    <source>
        <dbReference type="EMBL" id="KKQ86537.1"/>
    </source>
</evidence>
<dbReference type="Proteomes" id="UP000033934">
    <property type="component" value="Unassembled WGS sequence"/>
</dbReference>
<evidence type="ECO:0000256" key="1">
    <source>
        <dbReference type="SAM" id="MobiDB-lite"/>
    </source>
</evidence>
<gene>
    <name evidence="2" type="ORF">UT11_C0068G0004</name>
</gene>
<organism evidence="2 3">
    <name type="scientific">Berkelbacteria bacterium GW2011_GWA2_38_9</name>
    <dbReference type="NCBI Taxonomy" id="1618334"/>
    <lineage>
        <taxon>Bacteria</taxon>
        <taxon>Candidatus Berkelbacteria</taxon>
    </lineage>
</organism>